<accession>A0A537J4I3</accession>
<keyword evidence="5 10" id="KW-0812">Transmembrane</keyword>
<dbReference type="CDD" id="cd06582">
    <property type="entry name" value="TM_PBP1_LivH_like"/>
    <property type="match status" value="1"/>
</dbReference>
<keyword evidence="8 10" id="KW-0472">Membrane</keyword>
<dbReference type="GO" id="GO:0042941">
    <property type="term" value="P:D-alanine transmembrane transport"/>
    <property type="evidence" value="ECO:0007669"/>
    <property type="project" value="TreeGrafter"/>
</dbReference>
<organism evidence="11 12">
    <name type="scientific">Candidatus Segetimicrobium genomatis</name>
    <dbReference type="NCBI Taxonomy" id="2569760"/>
    <lineage>
        <taxon>Bacteria</taxon>
        <taxon>Bacillati</taxon>
        <taxon>Candidatus Sysuimicrobiota</taxon>
        <taxon>Candidatus Sysuimicrobiia</taxon>
        <taxon>Candidatus Sysuimicrobiales</taxon>
        <taxon>Candidatus Segetimicrobiaceae</taxon>
        <taxon>Candidatus Segetimicrobium</taxon>
    </lineage>
</organism>
<evidence type="ECO:0000256" key="7">
    <source>
        <dbReference type="ARBA" id="ARBA00022989"/>
    </source>
</evidence>
<feature type="transmembrane region" description="Helical" evidence="10">
    <location>
        <begin position="94"/>
        <end position="115"/>
    </location>
</feature>
<evidence type="ECO:0000256" key="3">
    <source>
        <dbReference type="ARBA" id="ARBA00022475"/>
    </source>
</evidence>
<dbReference type="GO" id="GO:0015808">
    <property type="term" value="P:L-alanine transport"/>
    <property type="evidence" value="ECO:0007669"/>
    <property type="project" value="TreeGrafter"/>
</dbReference>
<feature type="transmembrane region" description="Helical" evidence="10">
    <location>
        <begin position="266"/>
        <end position="284"/>
    </location>
</feature>
<proteinExistence type="inferred from homology"/>
<sequence length="294" mass="29425">MSIYAAAFGFGLVSTSVIAIAAVGFTMQFGITNMINLAYGVVMITSAFVVYGLNQAGVSIWIGLAAGAASGAALSLAVNRLLYAPFQRRGTSHIGMVIVALAAALMLGNALLAIVGPENVSYTMSTGTSVGAGGLVLTSAQVAIIIIAVAAMAAIHALLTFTRIGKAMRATAANPTLARACGISTGRIIDLVWVITGALCGLAGTVAAMDSGSFAVSNGSEYLIVMLAAVVLGGAGQPYGAMLGAVLIGEATELSAAVLSPEYKQAVAFAILVLVMILRPQGLLSKTGALEAPG</sequence>
<keyword evidence="2" id="KW-0813">Transport</keyword>
<dbReference type="InterPro" id="IPR001851">
    <property type="entry name" value="ABC_transp_permease"/>
</dbReference>
<protein>
    <submittedName>
        <fullName evidence="11">Branched-chain amino acid ABC transporter permease</fullName>
    </submittedName>
</protein>
<keyword evidence="7 10" id="KW-1133">Transmembrane helix</keyword>
<comment type="caution">
    <text evidence="11">The sequence shown here is derived from an EMBL/GenBank/DDBJ whole genome shotgun (WGS) entry which is preliminary data.</text>
</comment>
<keyword evidence="4" id="KW-0997">Cell inner membrane</keyword>
<dbReference type="GO" id="GO:0005304">
    <property type="term" value="F:L-valine transmembrane transporter activity"/>
    <property type="evidence" value="ECO:0007669"/>
    <property type="project" value="TreeGrafter"/>
</dbReference>
<evidence type="ECO:0000256" key="8">
    <source>
        <dbReference type="ARBA" id="ARBA00023136"/>
    </source>
</evidence>
<evidence type="ECO:0000256" key="5">
    <source>
        <dbReference type="ARBA" id="ARBA00022692"/>
    </source>
</evidence>
<dbReference type="GO" id="GO:0015188">
    <property type="term" value="F:L-isoleucine transmembrane transporter activity"/>
    <property type="evidence" value="ECO:0007669"/>
    <property type="project" value="TreeGrafter"/>
</dbReference>
<name>A0A537J4I3_9BACT</name>
<feature type="transmembrane region" description="Helical" evidence="10">
    <location>
        <begin position="6"/>
        <end position="25"/>
    </location>
</feature>
<dbReference type="GO" id="GO:0015192">
    <property type="term" value="F:L-phenylalanine transmembrane transporter activity"/>
    <property type="evidence" value="ECO:0007669"/>
    <property type="project" value="TreeGrafter"/>
</dbReference>
<evidence type="ECO:0000256" key="1">
    <source>
        <dbReference type="ARBA" id="ARBA00004651"/>
    </source>
</evidence>
<evidence type="ECO:0000313" key="12">
    <source>
        <dbReference type="Proteomes" id="UP000318093"/>
    </source>
</evidence>
<dbReference type="PANTHER" id="PTHR11795">
    <property type="entry name" value="BRANCHED-CHAIN AMINO ACID TRANSPORT SYSTEM PERMEASE PROTEIN LIVH"/>
    <property type="match status" value="1"/>
</dbReference>
<dbReference type="EMBL" id="VBAN01000462">
    <property type="protein sequence ID" value="TMI77966.1"/>
    <property type="molecule type" value="Genomic_DNA"/>
</dbReference>
<evidence type="ECO:0000256" key="9">
    <source>
        <dbReference type="ARBA" id="ARBA00037998"/>
    </source>
</evidence>
<dbReference type="Pfam" id="PF02653">
    <property type="entry name" value="BPD_transp_2"/>
    <property type="match status" value="1"/>
</dbReference>
<evidence type="ECO:0000313" key="11">
    <source>
        <dbReference type="EMBL" id="TMI77966.1"/>
    </source>
</evidence>
<dbReference type="AlphaFoldDB" id="A0A537J4I3"/>
<comment type="similarity">
    <text evidence="9">Belongs to the binding-protein-dependent transport system permease family. LivHM subfamily.</text>
</comment>
<comment type="subcellular location">
    <subcellularLocation>
        <location evidence="1">Cell membrane</location>
        <topology evidence="1">Multi-pass membrane protein</topology>
    </subcellularLocation>
</comment>
<evidence type="ECO:0000256" key="10">
    <source>
        <dbReference type="SAM" id="Phobius"/>
    </source>
</evidence>
<feature type="transmembrane region" description="Helical" evidence="10">
    <location>
        <begin position="60"/>
        <end position="82"/>
    </location>
</feature>
<feature type="transmembrane region" description="Helical" evidence="10">
    <location>
        <begin position="37"/>
        <end position="54"/>
    </location>
</feature>
<feature type="transmembrane region" description="Helical" evidence="10">
    <location>
        <begin position="135"/>
        <end position="159"/>
    </location>
</feature>
<evidence type="ECO:0000256" key="4">
    <source>
        <dbReference type="ARBA" id="ARBA00022519"/>
    </source>
</evidence>
<evidence type="ECO:0000256" key="2">
    <source>
        <dbReference type="ARBA" id="ARBA00022448"/>
    </source>
</evidence>
<feature type="transmembrane region" description="Helical" evidence="10">
    <location>
        <begin position="222"/>
        <end position="246"/>
    </location>
</feature>
<dbReference type="GO" id="GO:0005886">
    <property type="term" value="C:plasma membrane"/>
    <property type="evidence" value="ECO:0007669"/>
    <property type="project" value="UniProtKB-SubCell"/>
</dbReference>
<dbReference type="InterPro" id="IPR052157">
    <property type="entry name" value="BCAA_transport_permease"/>
</dbReference>
<dbReference type="Proteomes" id="UP000318093">
    <property type="component" value="Unassembled WGS sequence"/>
</dbReference>
<feature type="transmembrane region" description="Helical" evidence="10">
    <location>
        <begin position="188"/>
        <end position="210"/>
    </location>
</feature>
<gene>
    <name evidence="11" type="ORF">E6H03_12930</name>
</gene>
<dbReference type="PANTHER" id="PTHR11795:SF371">
    <property type="entry name" value="HIGH-AFFINITY BRANCHED-CHAIN AMINO ACID TRANSPORT SYSTEM PERMEASE PROTEIN LIVH"/>
    <property type="match status" value="1"/>
</dbReference>
<keyword evidence="3" id="KW-1003">Cell membrane</keyword>
<evidence type="ECO:0000256" key="6">
    <source>
        <dbReference type="ARBA" id="ARBA00022970"/>
    </source>
</evidence>
<dbReference type="GO" id="GO:0015190">
    <property type="term" value="F:L-leucine transmembrane transporter activity"/>
    <property type="evidence" value="ECO:0007669"/>
    <property type="project" value="TreeGrafter"/>
</dbReference>
<reference evidence="11 12" key="1">
    <citation type="journal article" date="2019" name="Nat. Microbiol.">
        <title>Mediterranean grassland soil C-N compound turnover is dependent on rainfall and depth, and is mediated by genomically divergent microorganisms.</title>
        <authorList>
            <person name="Diamond S."/>
            <person name="Andeer P.F."/>
            <person name="Li Z."/>
            <person name="Crits-Christoph A."/>
            <person name="Burstein D."/>
            <person name="Anantharaman K."/>
            <person name="Lane K.R."/>
            <person name="Thomas B.C."/>
            <person name="Pan C."/>
            <person name="Northen T.R."/>
            <person name="Banfield J.F."/>
        </authorList>
    </citation>
    <scope>NUCLEOTIDE SEQUENCE [LARGE SCALE GENOMIC DNA]</scope>
    <source>
        <strain evidence="11">NP_6</strain>
    </source>
</reference>
<dbReference type="GO" id="GO:1903806">
    <property type="term" value="P:L-isoleucine import across plasma membrane"/>
    <property type="evidence" value="ECO:0007669"/>
    <property type="project" value="TreeGrafter"/>
</dbReference>
<keyword evidence="6" id="KW-0029">Amino-acid transport</keyword>